<protein>
    <submittedName>
        <fullName evidence="1">Uncharacterized protein</fullName>
    </submittedName>
</protein>
<evidence type="ECO:0000313" key="1">
    <source>
        <dbReference type="EMBL" id="SET84002.1"/>
    </source>
</evidence>
<feature type="non-terminal residue" evidence="1">
    <location>
        <position position="1"/>
    </location>
</feature>
<dbReference type="EMBL" id="FOIL01000051">
    <property type="protein sequence ID" value="SET84002.1"/>
    <property type="molecule type" value="Genomic_DNA"/>
</dbReference>
<name>A0A1I0HJH7_9FIRM</name>
<dbReference type="Proteomes" id="UP000199820">
    <property type="component" value="Unassembled WGS sequence"/>
</dbReference>
<reference evidence="1 2" key="1">
    <citation type="submission" date="2016-10" db="EMBL/GenBank/DDBJ databases">
        <authorList>
            <person name="de Groot N.N."/>
        </authorList>
    </citation>
    <scope>NUCLEOTIDE SEQUENCE [LARGE SCALE GENOMIC DNA]</scope>
    <source>
        <strain evidence="1 2">KH1P1</strain>
    </source>
</reference>
<evidence type="ECO:0000313" key="2">
    <source>
        <dbReference type="Proteomes" id="UP000199820"/>
    </source>
</evidence>
<dbReference type="AlphaFoldDB" id="A0A1I0HJH7"/>
<proteinExistence type="predicted"/>
<gene>
    <name evidence="1" type="ORF">SAMN04487771_105119</name>
</gene>
<organism evidence="1 2">
    <name type="scientific">[Clostridium] aminophilum</name>
    <dbReference type="NCBI Taxonomy" id="1526"/>
    <lineage>
        <taxon>Bacteria</taxon>
        <taxon>Bacillati</taxon>
        <taxon>Bacillota</taxon>
        <taxon>Clostridia</taxon>
        <taxon>Lachnospirales</taxon>
        <taxon>Lachnospiraceae</taxon>
    </lineage>
</organism>
<sequence length="157" mass="16956">PRVPTRFFPSIYLPHLSRMIPCSYWALACTAVLPSCVTSYVVSVRQARGLPVVSLFPHPASFRSRLAADTLAFGCILPTTGRIRDFHPLETCAAGRTTKRTPASGLPPDTDVLFPMKTQVTAHALIKHIRLRIGNPTAKCRLAHALSGRGSTGSPAP</sequence>
<accession>A0A1I0HJH7</accession>
<keyword evidence="2" id="KW-1185">Reference proteome</keyword>